<proteinExistence type="predicted"/>
<dbReference type="InterPro" id="IPR012551">
    <property type="entry name" value="DUF1707_SHOCT-like"/>
</dbReference>
<accession>A0A1Q2CBM3</accession>
<gene>
    <name evidence="1" type="ORF">RPIT_00670</name>
</gene>
<dbReference type="PANTHER" id="PTHR40763">
    <property type="entry name" value="MEMBRANE PROTEIN-RELATED"/>
    <property type="match status" value="1"/>
</dbReference>
<organism evidence="1 2">
    <name type="scientific">Tessaracoccus flavus</name>
    <dbReference type="NCBI Taxonomy" id="1610493"/>
    <lineage>
        <taxon>Bacteria</taxon>
        <taxon>Bacillati</taxon>
        <taxon>Actinomycetota</taxon>
        <taxon>Actinomycetes</taxon>
        <taxon>Propionibacteriales</taxon>
        <taxon>Propionibacteriaceae</taxon>
        <taxon>Tessaracoccus</taxon>
    </lineage>
</organism>
<keyword evidence="2" id="KW-1185">Reference proteome</keyword>
<dbReference type="Proteomes" id="UP000188324">
    <property type="component" value="Chromosome"/>
</dbReference>
<dbReference type="RefSeq" id="WP_077339542.1">
    <property type="nucleotide sequence ID" value="NZ_CP019605.1"/>
</dbReference>
<name>A0A1Q2CBM3_9ACTN</name>
<dbReference type="PANTHER" id="PTHR40763:SF5">
    <property type="entry name" value="MEMBRANE PROTEIN"/>
    <property type="match status" value="1"/>
</dbReference>
<evidence type="ECO:0000313" key="2">
    <source>
        <dbReference type="Proteomes" id="UP000188324"/>
    </source>
</evidence>
<dbReference type="Pfam" id="PF08044">
    <property type="entry name" value="DUF1707"/>
    <property type="match status" value="1"/>
</dbReference>
<dbReference type="STRING" id="1610493.RPIT_00670"/>
<dbReference type="AlphaFoldDB" id="A0A1Q2CBM3"/>
<protein>
    <submittedName>
        <fullName evidence="1">Uncharacterized protein</fullName>
    </submittedName>
</protein>
<dbReference type="KEGG" id="tfl:RPIT_00670"/>
<dbReference type="OrthoDB" id="4772576at2"/>
<sequence length="211" mass="22587">MPNVPDRLEVLRCADQDREVVAQLLNTAYTDGRLTIDEHTDRIAAAYDAKTFGDLNRLTVDLVPPPTPRPAHFAHPVSHNGAGPVAPGAYTGGNAMLSTLKPGVIGCLAHDVTLNAWLGEIRLDLVGTAFASRSTTLRLGGFMCDIKIRVPEGVTINTSGLTSVLSDSKIDGVVGHPDGVVLNLVGTIVMGDVKVLGPQCRNPRRYERFVR</sequence>
<evidence type="ECO:0000313" key="1">
    <source>
        <dbReference type="EMBL" id="AQP43513.1"/>
    </source>
</evidence>
<dbReference type="EMBL" id="CP019605">
    <property type="protein sequence ID" value="AQP43513.1"/>
    <property type="molecule type" value="Genomic_DNA"/>
</dbReference>
<reference evidence="1 2" key="1">
    <citation type="journal article" date="2016" name="Int. J. Syst. Evol. Microbiol.">
        <title>Tessaracoccus flavus sp. nov., isolated from the drainage system of a lindane-producing factory.</title>
        <authorList>
            <person name="Kumari R."/>
            <person name="Singh P."/>
            <person name="Schumann P."/>
            <person name="Lal R."/>
        </authorList>
    </citation>
    <scope>NUCLEOTIDE SEQUENCE [LARGE SCALE GENOMIC DNA]</scope>
    <source>
        <strain evidence="1 2">RP1T</strain>
    </source>
</reference>